<keyword evidence="2 5" id="KW-0812">Transmembrane</keyword>
<dbReference type="Proteomes" id="UP001175227">
    <property type="component" value="Unassembled WGS sequence"/>
</dbReference>
<dbReference type="PANTHER" id="PTHR12483:SF27">
    <property type="entry name" value="COPPER TRANSPORT PROTEIN CTR1"/>
    <property type="match status" value="1"/>
</dbReference>
<evidence type="ECO:0000256" key="2">
    <source>
        <dbReference type="ARBA" id="ARBA00022692"/>
    </source>
</evidence>
<comment type="subcellular location">
    <subcellularLocation>
        <location evidence="1 5">Membrane</location>
        <topology evidence="1 5">Multi-pass membrane protein</topology>
    </subcellularLocation>
</comment>
<reference evidence="6" key="1">
    <citation type="submission" date="2023-06" db="EMBL/GenBank/DDBJ databases">
        <authorList>
            <consortium name="Lawrence Berkeley National Laboratory"/>
            <person name="Ahrendt S."/>
            <person name="Sahu N."/>
            <person name="Indic B."/>
            <person name="Wong-Bajracharya J."/>
            <person name="Merenyi Z."/>
            <person name="Ke H.-M."/>
            <person name="Monk M."/>
            <person name="Kocsube S."/>
            <person name="Drula E."/>
            <person name="Lipzen A."/>
            <person name="Balint B."/>
            <person name="Henrissat B."/>
            <person name="Andreopoulos B."/>
            <person name="Martin F.M."/>
            <person name="Harder C.B."/>
            <person name="Rigling D."/>
            <person name="Ford K.L."/>
            <person name="Foster G.D."/>
            <person name="Pangilinan J."/>
            <person name="Papanicolaou A."/>
            <person name="Barry K."/>
            <person name="LaButti K."/>
            <person name="Viragh M."/>
            <person name="Koriabine M."/>
            <person name="Yan M."/>
            <person name="Riley R."/>
            <person name="Champramary S."/>
            <person name="Plett K.L."/>
            <person name="Tsai I.J."/>
            <person name="Slot J."/>
            <person name="Sipos G."/>
            <person name="Plett J."/>
            <person name="Nagy L.G."/>
            <person name="Grigoriev I.V."/>
        </authorList>
    </citation>
    <scope>NUCLEOTIDE SEQUENCE</scope>
    <source>
        <strain evidence="6">ICMP 16352</strain>
    </source>
</reference>
<sequence length="332" mass="37038">MLMDLPIAGYSSSRSRQHHRVIDKRSCSTAHVDDDIRYAVWFQLFITRRITRESCCPTAPTVRSSTALSSAVRCIQKCDVWNGVDRRTWRQGLSTASFRTVYFLSSTPPEPACLLVFVFDGGNHGFGLDPIIHQSTMSLKIFALLVLSLPLVLAHSSSSMDSMTGMDSEGDTTLMSGMMVPYLHFTPGDILWFEGWVPKSVGAMVGACIGLFMLALIDRWLAAMRRVMEGHWARRAQILYTEKNRDSSSEVEALKPEPNALKSVVLRSAPPFVLRNDLARGALHALQSALSFTFMLAAMWVYSLRSMGTFSDSEFLGRSKWDSFSLSLSVWG</sequence>
<evidence type="ECO:0000313" key="7">
    <source>
        <dbReference type="Proteomes" id="UP001175227"/>
    </source>
</evidence>
<proteinExistence type="inferred from homology"/>
<keyword evidence="7" id="KW-1185">Reference proteome</keyword>
<comment type="caution">
    <text evidence="6">The sequence shown here is derived from an EMBL/GenBank/DDBJ whole genome shotgun (WGS) entry which is preliminary data.</text>
</comment>
<evidence type="ECO:0000256" key="5">
    <source>
        <dbReference type="RuleBase" id="RU367022"/>
    </source>
</evidence>
<dbReference type="AlphaFoldDB" id="A0AA39TC90"/>
<dbReference type="Pfam" id="PF04145">
    <property type="entry name" value="Ctr"/>
    <property type="match status" value="1"/>
</dbReference>
<evidence type="ECO:0000256" key="4">
    <source>
        <dbReference type="ARBA" id="ARBA00023136"/>
    </source>
</evidence>
<name>A0AA39TC90_9AGAR</name>
<organism evidence="6 7">
    <name type="scientific">Armillaria novae-zelandiae</name>
    <dbReference type="NCBI Taxonomy" id="153914"/>
    <lineage>
        <taxon>Eukaryota</taxon>
        <taxon>Fungi</taxon>
        <taxon>Dikarya</taxon>
        <taxon>Basidiomycota</taxon>
        <taxon>Agaricomycotina</taxon>
        <taxon>Agaricomycetes</taxon>
        <taxon>Agaricomycetidae</taxon>
        <taxon>Agaricales</taxon>
        <taxon>Marasmiineae</taxon>
        <taxon>Physalacriaceae</taxon>
        <taxon>Armillaria</taxon>
    </lineage>
</organism>
<evidence type="ECO:0000256" key="3">
    <source>
        <dbReference type="ARBA" id="ARBA00022989"/>
    </source>
</evidence>
<dbReference type="EMBL" id="JAUEPR010000011">
    <property type="protein sequence ID" value="KAK0479531.1"/>
    <property type="molecule type" value="Genomic_DNA"/>
</dbReference>
<evidence type="ECO:0000313" key="6">
    <source>
        <dbReference type="EMBL" id="KAK0479531.1"/>
    </source>
</evidence>
<gene>
    <name evidence="6" type="ORF">IW261DRAFT_1477879</name>
</gene>
<feature type="transmembrane region" description="Helical" evidence="5">
    <location>
        <begin position="282"/>
        <end position="302"/>
    </location>
</feature>
<dbReference type="PANTHER" id="PTHR12483">
    <property type="entry name" value="SOLUTE CARRIER FAMILY 31 COPPER TRANSPORTERS"/>
    <property type="match status" value="1"/>
</dbReference>
<evidence type="ECO:0000256" key="1">
    <source>
        <dbReference type="ARBA" id="ARBA00004141"/>
    </source>
</evidence>
<keyword evidence="5" id="KW-0813">Transport</keyword>
<dbReference type="GO" id="GO:0005375">
    <property type="term" value="F:copper ion transmembrane transporter activity"/>
    <property type="evidence" value="ECO:0007669"/>
    <property type="project" value="UniProtKB-UniRule"/>
</dbReference>
<dbReference type="GO" id="GO:0005886">
    <property type="term" value="C:plasma membrane"/>
    <property type="evidence" value="ECO:0007669"/>
    <property type="project" value="TreeGrafter"/>
</dbReference>
<keyword evidence="5" id="KW-0187">Copper transport</keyword>
<dbReference type="InterPro" id="IPR007274">
    <property type="entry name" value="Cop_transporter"/>
</dbReference>
<feature type="transmembrane region" description="Helical" evidence="5">
    <location>
        <begin position="141"/>
        <end position="158"/>
    </location>
</feature>
<protein>
    <recommendedName>
        <fullName evidence="5">Copper transport protein</fullName>
    </recommendedName>
</protein>
<keyword evidence="4 5" id="KW-0472">Membrane</keyword>
<keyword evidence="3 5" id="KW-1133">Transmembrane helix</keyword>
<keyword evidence="5" id="KW-0186">Copper</keyword>
<keyword evidence="5" id="KW-0406">Ion transport</keyword>
<accession>A0AA39TC90</accession>
<comment type="similarity">
    <text evidence="5">Belongs to the copper transporter (Ctr) (TC 1.A.56) family. SLC31A subfamily.</text>
</comment>
<feature type="transmembrane region" description="Helical" evidence="5">
    <location>
        <begin position="201"/>
        <end position="221"/>
    </location>
</feature>